<dbReference type="GO" id="GO:1990961">
    <property type="term" value="P:xenobiotic detoxification by transmembrane export across the plasma membrane"/>
    <property type="evidence" value="ECO:0007669"/>
    <property type="project" value="InterPro"/>
</dbReference>
<dbReference type="InterPro" id="IPR002528">
    <property type="entry name" value="MATE_fam"/>
</dbReference>
<evidence type="ECO:0000313" key="9">
    <source>
        <dbReference type="Proteomes" id="UP001217754"/>
    </source>
</evidence>
<feature type="transmembrane region" description="Helical" evidence="7">
    <location>
        <begin position="130"/>
        <end position="152"/>
    </location>
</feature>
<name>A0AAF0F4I3_9BASI</name>
<dbReference type="EMBL" id="CP119964">
    <property type="protein sequence ID" value="WFD40685.1"/>
    <property type="molecule type" value="Genomic_DNA"/>
</dbReference>
<dbReference type="GO" id="GO:0015297">
    <property type="term" value="F:antiporter activity"/>
    <property type="evidence" value="ECO:0007669"/>
    <property type="project" value="InterPro"/>
</dbReference>
<keyword evidence="4 7" id="KW-1133">Transmembrane helix</keyword>
<evidence type="ECO:0000256" key="2">
    <source>
        <dbReference type="ARBA" id="ARBA00010199"/>
    </source>
</evidence>
<evidence type="ECO:0000256" key="5">
    <source>
        <dbReference type="ARBA" id="ARBA00023136"/>
    </source>
</evidence>
<keyword evidence="9" id="KW-1185">Reference proteome</keyword>
<dbReference type="NCBIfam" id="TIGR00797">
    <property type="entry name" value="matE"/>
    <property type="match status" value="1"/>
</dbReference>
<dbReference type="RefSeq" id="XP_060123582.1">
    <property type="nucleotide sequence ID" value="XM_060267599.1"/>
</dbReference>
<evidence type="ECO:0000313" key="8">
    <source>
        <dbReference type="EMBL" id="WFD40685.1"/>
    </source>
</evidence>
<dbReference type="GO" id="GO:0016020">
    <property type="term" value="C:membrane"/>
    <property type="evidence" value="ECO:0007669"/>
    <property type="project" value="UniProtKB-SubCell"/>
</dbReference>
<feature type="transmembrane region" description="Helical" evidence="7">
    <location>
        <begin position="502"/>
        <end position="523"/>
    </location>
</feature>
<evidence type="ECO:0000256" key="6">
    <source>
        <dbReference type="SAM" id="MobiDB-lite"/>
    </source>
</evidence>
<dbReference type="InterPro" id="IPR045069">
    <property type="entry name" value="MATE_euk"/>
</dbReference>
<evidence type="ECO:0000256" key="7">
    <source>
        <dbReference type="SAM" id="Phobius"/>
    </source>
</evidence>
<feature type="transmembrane region" description="Helical" evidence="7">
    <location>
        <begin position="429"/>
        <end position="448"/>
    </location>
</feature>
<feature type="transmembrane region" description="Helical" evidence="7">
    <location>
        <begin position="341"/>
        <end position="359"/>
    </location>
</feature>
<dbReference type="PANTHER" id="PTHR11206">
    <property type="entry name" value="MULTIDRUG RESISTANCE PROTEIN"/>
    <property type="match status" value="1"/>
</dbReference>
<feature type="region of interest" description="Disordered" evidence="6">
    <location>
        <begin position="1"/>
        <end position="34"/>
    </location>
</feature>
<evidence type="ECO:0000256" key="4">
    <source>
        <dbReference type="ARBA" id="ARBA00022989"/>
    </source>
</evidence>
<dbReference type="Proteomes" id="UP001217754">
    <property type="component" value="Chromosome 7"/>
</dbReference>
<evidence type="ECO:0008006" key="10">
    <source>
        <dbReference type="Google" id="ProtNLM"/>
    </source>
</evidence>
<gene>
    <name evidence="8" type="ORF">MJAP1_003673</name>
</gene>
<feature type="transmembrane region" description="Helical" evidence="7">
    <location>
        <begin position="468"/>
        <end position="490"/>
    </location>
</feature>
<dbReference type="AlphaFoldDB" id="A0AAF0F4I3"/>
<protein>
    <recommendedName>
        <fullName evidence="10">MATE efflux family protein</fullName>
    </recommendedName>
</protein>
<feature type="transmembrane region" description="Helical" evidence="7">
    <location>
        <begin position="305"/>
        <end position="329"/>
    </location>
</feature>
<evidence type="ECO:0000256" key="3">
    <source>
        <dbReference type="ARBA" id="ARBA00022692"/>
    </source>
</evidence>
<accession>A0AAF0F4I3</accession>
<feature type="transmembrane region" description="Helical" evidence="7">
    <location>
        <begin position="529"/>
        <end position="549"/>
    </location>
</feature>
<feature type="transmembrane region" description="Helical" evidence="7">
    <location>
        <begin position="206"/>
        <end position="225"/>
    </location>
</feature>
<evidence type="ECO:0000256" key="1">
    <source>
        <dbReference type="ARBA" id="ARBA00004141"/>
    </source>
</evidence>
<organism evidence="8 9">
    <name type="scientific">Malassezia japonica</name>
    <dbReference type="NCBI Taxonomy" id="223818"/>
    <lineage>
        <taxon>Eukaryota</taxon>
        <taxon>Fungi</taxon>
        <taxon>Dikarya</taxon>
        <taxon>Basidiomycota</taxon>
        <taxon>Ustilaginomycotina</taxon>
        <taxon>Malasseziomycetes</taxon>
        <taxon>Malasseziales</taxon>
        <taxon>Malasseziaceae</taxon>
        <taxon>Malassezia</taxon>
    </lineage>
</organism>
<proteinExistence type="inferred from homology"/>
<feature type="transmembrane region" description="Helical" evidence="7">
    <location>
        <begin position="274"/>
        <end position="293"/>
    </location>
</feature>
<dbReference type="GO" id="GO:0042910">
    <property type="term" value="F:xenobiotic transmembrane transporter activity"/>
    <property type="evidence" value="ECO:0007669"/>
    <property type="project" value="InterPro"/>
</dbReference>
<sequence length="573" mass="61259">MPDPAMDAPTQAIPVPRPSEQEDASIPDTLGTSHRSSLSGFFVGSFLGPQRSPRALAEDETQPMLTPDPHAPFAPPHDPRIPIAPAPTSMGNASGYGTMRPPTAAAMAAPGETPTAHQEIRDELWVLTRYTIPIWATHILELSLSMVSVFSLGHLGTVELAAASLAGMTANVTGFSVISGLICALDTLLPAAYTRQPQMMGLWTQRVGVVVALTLPWIILLWLNAERGLLLLHQEPEIAHKARQFLSVLAIGLPGHAMFELCRRFLQAQGLMHAPTVVLLIVSPLNAFANYILVWGPPAVRFGFLGAPLASAISMWLMAILCFLQCVVASNHTWGGWSRKAFDWAGLRVCLSLGLAGLLSLATEWWAWEIVGLVTAALGTTALASQSVLLITSSVTYQLPYGAAVAASVRVGNMLGAGKLQGAHLASRASLLLSFAIGLFNSSLVYVARHKWGYLFSSDPVVVQLVATVLPILALFQCADCVCGIAAGILRGCGRQSLSAGINLTAYYVVGIPMSLFLAFGPAHMGLTGLWWGLTFALIYGAGLALWCVQRTDWQAVMRKMHHNMGFSEADDV</sequence>
<comment type="subcellular location">
    <subcellularLocation>
        <location evidence="1">Membrane</location>
        <topology evidence="1">Multi-pass membrane protein</topology>
    </subcellularLocation>
</comment>
<dbReference type="CDD" id="cd13132">
    <property type="entry name" value="MATE_eukaryotic"/>
    <property type="match status" value="1"/>
</dbReference>
<dbReference type="Pfam" id="PF01554">
    <property type="entry name" value="MatE"/>
    <property type="match status" value="2"/>
</dbReference>
<dbReference type="GeneID" id="85227324"/>
<keyword evidence="3 7" id="KW-0812">Transmembrane</keyword>
<comment type="similarity">
    <text evidence="2">Belongs to the multi antimicrobial extrusion (MATE) (TC 2.A.66.1) family.</text>
</comment>
<keyword evidence="5 7" id="KW-0472">Membrane</keyword>
<feature type="region of interest" description="Disordered" evidence="6">
    <location>
        <begin position="56"/>
        <end position="76"/>
    </location>
</feature>
<reference evidence="8" key="1">
    <citation type="submission" date="2023-03" db="EMBL/GenBank/DDBJ databases">
        <title>Mating type loci evolution in Malassezia.</title>
        <authorList>
            <person name="Coelho M.A."/>
        </authorList>
    </citation>
    <scope>NUCLEOTIDE SEQUENCE</scope>
    <source>
        <strain evidence="8">CBS 9431</strain>
    </source>
</reference>